<sequence>MSNLKRKMSFKRKSGVAEKTLSPEEQQAKIGEVRTIIGPIAEKFSALCSDASVLRYLRAQNYSTKKAAKMLKGSIKWRLEFKPEKIQWDDVAEEAVSGRLYKADYLDKQGRVVFVIRPGIQSTNTPASQIKYLIYCLENAIWNESGNQEQMVWLIDFQGWSTACLSLKVARETAQILQAHYPERLGLAIFYNPPKVFESFWTMVKPFLEPKTYKKVIFVYTENPRSRTVMEEQLEMEKVESYLGGKNTVGFKYEAYAKKMKEEEINIWKGIDSCCSSPGFVISEFGESVKSATNHSSEEDDSCTDDQPRIPNHEIKT</sequence>
<feature type="region of interest" description="Disordered" evidence="1">
    <location>
        <begin position="291"/>
        <end position="317"/>
    </location>
</feature>
<dbReference type="PANTHER" id="PTHR45824:SF18">
    <property type="entry name" value="OS01G0264700 PROTEIN"/>
    <property type="match status" value="1"/>
</dbReference>
<reference evidence="3" key="1">
    <citation type="submission" date="2018-05" db="EMBL/GenBank/DDBJ databases">
        <title>Draft genome of Mucuna pruriens seed.</title>
        <authorList>
            <person name="Nnadi N.E."/>
            <person name="Vos R."/>
            <person name="Hasami M.H."/>
            <person name="Devisetty U.K."/>
            <person name="Aguiy J.C."/>
        </authorList>
    </citation>
    <scope>NUCLEOTIDE SEQUENCE [LARGE SCALE GENOMIC DNA]</scope>
    <source>
        <strain evidence="3">JCA_2017</strain>
    </source>
</reference>
<dbReference type="PANTHER" id="PTHR45824">
    <property type="entry name" value="GH16843P"/>
    <property type="match status" value="1"/>
</dbReference>
<dbReference type="PROSITE" id="PS50191">
    <property type="entry name" value="CRAL_TRIO"/>
    <property type="match status" value="1"/>
</dbReference>
<dbReference type="SUPFAM" id="SSF52087">
    <property type="entry name" value="CRAL/TRIO domain"/>
    <property type="match status" value="1"/>
</dbReference>
<organism evidence="3 4">
    <name type="scientific">Mucuna pruriens</name>
    <name type="common">Velvet bean</name>
    <name type="synonym">Dolichos pruriens</name>
    <dbReference type="NCBI Taxonomy" id="157652"/>
    <lineage>
        <taxon>Eukaryota</taxon>
        <taxon>Viridiplantae</taxon>
        <taxon>Streptophyta</taxon>
        <taxon>Embryophyta</taxon>
        <taxon>Tracheophyta</taxon>
        <taxon>Spermatophyta</taxon>
        <taxon>Magnoliopsida</taxon>
        <taxon>eudicotyledons</taxon>
        <taxon>Gunneridae</taxon>
        <taxon>Pentapetalae</taxon>
        <taxon>rosids</taxon>
        <taxon>fabids</taxon>
        <taxon>Fabales</taxon>
        <taxon>Fabaceae</taxon>
        <taxon>Papilionoideae</taxon>
        <taxon>50 kb inversion clade</taxon>
        <taxon>NPAAA clade</taxon>
        <taxon>indigoferoid/millettioid clade</taxon>
        <taxon>Phaseoleae</taxon>
        <taxon>Mucuna</taxon>
    </lineage>
</organism>
<dbReference type="SMART" id="SM00516">
    <property type="entry name" value="SEC14"/>
    <property type="match status" value="1"/>
</dbReference>
<dbReference type="Proteomes" id="UP000257109">
    <property type="component" value="Unassembled WGS sequence"/>
</dbReference>
<feature type="compositionally biased region" description="Basic and acidic residues" evidence="1">
    <location>
        <begin position="306"/>
        <end position="317"/>
    </location>
</feature>
<dbReference type="SUPFAM" id="SSF46938">
    <property type="entry name" value="CRAL/TRIO N-terminal domain"/>
    <property type="match status" value="1"/>
</dbReference>
<dbReference type="EMBL" id="QJKJ01016509">
    <property type="protein sequence ID" value="RDX60898.1"/>
    <property type="molecule type" value="Genomic_DNA"/>
</dbReference>
<dbReference type="Pfam" id="PF00650">
    <property type="entry name" value="CRAL_TRIO"/>
    <property type="match status" value="1"/>
</dbReference>
<keyword evidence="4" id="KW-1185">Reference proteome</keyword>
<evidence type="ECO:0000313" key="3">
    <source>
        <dbReference type="EMBL" id="RDX60898.1"/>
    </source>
</evidence>
<dbReference type="Gene3D" id="3.40.525.10">
    <property type="entry name" value="CRAL-TRIO lipid binding domain"/>
    <property type="match status" value="1"/>
</dbReference>
<name>A0A371E4C7_MUCPR</name>
<comment type="caution">
    <text evidence="3">The sequence shown here is derived from an EMBL/GenBank/DDBJ whole genome shotgun (WGS) entry which is preliminary data.</text>
</comment>
<evidence type="ECO:0000259" key="2">
    <source>
        <dbReference type="PROSITE" id="PS50191"/>
    </source>
</evidence>
<dbReference type="GO" id="GO:0008526">
    <property type="term" value="F:phosphatidylinositol transfer activity"/>
    <property type="evidence" value="ECO:0007669"/>
    <property type="project" value="TreeGrafter"/>
</dbReference>
<dbReference type="InterPro" id="IPR036865">
    <property type="entry name" value="CRAL-TRIO_dom_sf"/>
</dbReference>
<dbReference type="CDD" id="cd00170">
    <property type="entry name" value="SEC14"/>
    <property type="match status" value="1"/>
</dbReference>
<dbReference type="InterPro" id="IPR052578">
    <property type="entry name" value="PI_Transfer_CRAL-TRIO"/>
</dbReference>
<dbReference type="InterPro" id="IPR011074">
    <property type="entry name" value="CRAL/TRIO_N_dom"/>
</dbReference>
<dbReference type="AlphaFoldDB" id="A0A371E4C7"/>
<accession>A0A371E4C7</accession>
<feature type="domain" description="CRAL-TRIO" evidence="2">
    <location>
        <begin position="88"/>
        <end position="251"/>
    </location>
</feature>
<gene>
    <name evidence="3" type="primary">rsc5</name>
    <name evidence="3" type="ORF">CR513_60925</name>
</gene>
<protein>
    <submittedName>
        <fullName evidence="3">Random slug protein 5</fullName>
    </submittedName>
</protein>
<evidence type="ECO:0000256" key="1">
    <source>
        <dbReference type="SAM" id="MobiDB-lite"/>
    </source>
</evidence>
<dbReference type="FunFam" id="3.40.525.10:FF:000008">
    <property type="entry name" value="Phosphatidylinositol transfer protein 3"/>
    <property type="match status" value="1"/>
</dbReference>
<feature type="compositionally biased region" description="Basic residues" evidence="1">
    <location>
        <begin position="1"/>
        <end position="14"/>
    </location>
</feature>
<dbReference type="OrthoDB" id="75724at2759"/>
<proteinExistence type="predicted"/>
<dbReference type="InterPro" id="IPR036273">
    <property type="entry name" value="CRAL/TRIO_N_dom_sf"/>
</dbReference>
<evidence type="ECO:0000313" key="4">
    <source>
        <dbReference type="Proteomes" id="UP000257109"/>
    </source>
</evidence>
<dbReference type="SMART" id="SM01100">
    <property type="entry name" value="CRAL_TRIO_N"/>
    <property type="match status" value="1"/>
</dbReference>
<dbReference type="InterPro" id="IPR001251">
    <property type="entry name" value="CRAL-TRIO_dom"/>
</dbReference>
<feature type="region of interest" description="Disordered" evidence="1">
    <location>
        <begin position="1"/>
        <end position="22"/>
    </location>
</feature>
<feature type="non-terminal residue" evidence="3">
    <location>
        <position position="1"/>
    </location>
</feature>